<sequence length="244" mass="27264">MVKIPSIEEMLKAGMHFGHRTSKWHPKMAPFIFGERAGVHIIDLQKTAVLFAEALEYVSQMAAENKTILLVGTKDQVRGSIVKTAKELGLPFVENRWLGGTLTNFAVIKHLTKNYLDLKEKKEAGKLAKYTKKEQLEFARKIAKLERMVGGIANLKKLPDAIFIWDIKHEKTALQEAKNKGVPVVAVCDTNVNPASVKYVIPGNDDATKAVKLVLDYFRQAVLDGRTKIKAAKPAESQIIKKQF</sequence>
<evidence type="ECO:0000313" key="8">
    <source>
        <dbReference type="Proteomes" id="UP000229335"/>
    </source>
</evidence>
<evidence type="ECO:0000256" key="4">
    <source>
        <dbReference type="ARBA" id="ARBA00035256"/>
    </source>
</evidence>
<comment type="caution">
    <text evidence="7">The sequence shown here is derived from an EMBL/GenBank/DDBJ whole genome shotgun (WGS) entry which is preliminary data.</text>
</comment>
<dbReference type="Gene3D" id="3.40.50.10490">
    <property type="entry name" value="Glucose-6-phosphate isomerase like protein, domain 1"/>
    <property type="match status" value="1"/>
</dbReference>
<evidence type="ECO:0000313" key="7">
    <source>
        <dbReference type="EMBL" id="PIT93444.1"/>
    </source>
</evidence>
<accession>A0A2M6WL30</accession>
<dbReference type="PROSITE" id="PS00963">
    <property type="entry name" value="RIBOSOMAL_S2_2"/>
    <property type="match status" value="1"/>
</dbReference>
<dbReference type="InterPro" id="IPR005706">
    <property type="entry name" value="Ribosomal_uS2_bac/mit/plastid"/>
</dbReference>
<dbReference type="EMBL" id="PFAS01000075">
    <property type="protein sequence ID" value="PIT93444.1"/>
    <property type="molecule type" value="Genomic_DNA"/>
</dbReference>
<protein>
    <recommendedName>
        <fullName evidence="4 5">Small ribosomal subunit protein uS2</fullName>
    </recommendedName>
</protein>
<dbReference type="SUPFAM" id="SSF52313">
    <property type="entry name" value="Ribosomal protein S2"/>
    <property type="match status" value="1"/>
</dbReference>
<gene>
    <name evidence="5 7" type="primary">rpsB</name>
    <name evidence="7" type="ORF">COU00_04325</name>
</gene>
<dbReference type="HAMAP" id="MF_00291_B">
    <property type="entry name" value="Ribosomal_uS2_B"/>
    <property type="match status" value="1"/>
</dbReference>
<keyword evidence="2 5" id="KW-0689">Ribosomal protein</keyword>
<evidence type="ECO:0000256" key="1">
    <source>
        <dbReference type="ARBA" id="ARBA00006242"/>
    </source>
</evidence>
<name>A0A2M6WL30_9BACT</name>
<organism evidence="7 8">
    <name type="scientific">Candidatus Falkowbacteria bacterium CG10_big_fil_rev_8_21_14_0_10_43_11</name>
    <dbReference type="NCBI Taxonomy" id="1974568"/>
    <lineage>
        <taxon>Bacteria</taxon>
        <taxon>Candidatus Falkowiibacteriota</taxon>
    </lineage>
</organism>
<dbReference type="GO" id="GO:0006412">
    <property type="term" value="P:translation"/>
    <property type="evidence" value="ECO:0007669"/>
    <property type="project" value="UniProtKB-UniRule"/>
</dbReference>
<dbReference type="NCBIfam" id="TIGR01011">
    <property type="entry name" value="rpsB_bact"/>
    <property type="match status" value="1"/>
</dbReference>
<reference evidence="8" key="1">
    <citation type="submission" date="2017-09" db="EMBL/GenBank/DDBJ databases">
        <title>Depth-based differentiation of microbial function through sediment-hosted aquifers and enrichment of novel symbionts in the deep terrestrial subsurface.</title>
        <authorList>
            <person name="Probst A.J."/>
            <person name="Ladd B."/>
            <person name="Jarett J.K."/>
            <person name="Geller-Mcgrath D.E."/>
            <person name="Sieber C.M.K."/>
            <person name="Emerson J.B."/>
            <person name="Anantharaman K."/>
            <person name="Thomas B.C."/>
            <person name="Malmstrom R."/>
            <person name="Stieglmeier M."/>
            <person name="Klingl A."/>
            <person name="Woyke T."/>
            <person name="Ryan C.M."/>
            <person name="Banfield J.F."/>
        </authorList>
    </citation>
    <scope>NUCLEOTIDE SEQUENCE [LARGE SCALE GENOMIC DNA]</scope>
</reference>
<dbReference type="InterPro" id="IPR023591">
    <property type="entry name" value="Ribosomal_uS2_flav_dom_sf"/>
</dbReference>
<dbReference type="AlphaFoldDB" id="A0A2M6WL30"/>
<evidence type="ECO:0000256" key="2">
    <source>
        <dbReference type="ARBA" id="ARBA00022980"/>
    </source>
</evidence>
<dbReference type="PANTHER" id="PTHR12534">
    <property type="entry name" value="30S RIBOSOMAL PROTEIN S2 PROKARYOTIC AND ORGANELLAR"/>
    <property type="match status" value="1"/>
</dbReference>
<keyword evidence="3 5" id="KW-0687">Ribonucleoprotein</keyword>
<dbReference type="InterPro" id="IPR001865">
    <property type="entry name" value="Ribosomal_uS2"/>
</dbReference>
<dbReference type="PRINTS" id="PR00395">
    <property type="entry name" value="RIBOSOMALS2"/>
</dbReference>
<dbReference type="Proteomes" id="UP000229335">
    <property type="component" value="Unassembled WGS sequence"/>
</dbReference>
<comment type="similarity">
    <text evidence="1 5 6">Belongs to the universal ribosomal protein uS2 family.</text>
</comment>
<dbReference type="GO" id="GO:0022627">
    <property type="term" value="C:cytosolic small ribosomal subunit"/>
    <property type="evidence" value="ECO:0007669"/>
    <property type="project" value="TreeGrafter"/>
</dbReference>
<evidence type="ECO:0000256" key="6">
    <source>
        <dbReference type="RuleBase" id="RU003631"/>
    </source>
</evidence>
<dbReference type="CDD" id="cd01425">
    <property type="entry name" value="RPS2"/>
    <property type="match status" value="1"/>
</dbReference>
<proteinExistence type="inferred from homology"/>
<dbReference type="PANTHER" id="PTHR12534:SF0">
    <property type="entry name" value="SMALL RIBOSOMAL SUBUNIT PROTEIN US2M"/>
    <property type="match status" value="1"/>
</dbReference>
<evidence type="ECO:0000256" key="5">
    <source>
        <dbReference type="HAMAP-Rule" id="MF_00291"/>
    </source>
</evidence>
<dbReference type="Gene3D" id="1.10.287.610">
    <property type="entry name" value="Helix hairpin bin"/>
    <property type="match status" value="1"/>
</dbReference>
<dbReference type="InterPro" id="IPR018130">
    <property type="entry name" value="Ribosomal_uS2_CS"/>
</dbReference>
<evidence type="ECO:0000256" key="3">
    <source>
        <dbReference type="ARBA" id="ARBA00023274"/>
    </source>
</evidence>
<dbReference type="Pfam" id="PF00318">
    <property type="entry name" value="Ribosomal_S2"/>
    <property type="match status" value="1"/>
</dbReference>
<dbReference type="GO" id="GO:0003735">
    <property type="term" value="F:structural constituent of ribosome"/>
    <property type="evidence" value="ECO:0007669"/>
    <property type="project" value="InterPro"/>
</dbReference>